<protein>
    <recommendedName>
        <fullName evidence="5">Putative pre-16S rRNA nuclease</fullName>
        <ecNumber evidence="5">3.1.-.-</ecNumber>
    </recommendedName>
</protein>
<feature type="domain" description="YqgF/RNase H-like" evidence="6">
    <location>
        <begin position="1"/>
        <end position="100"/>
    </location>
</feature>
<evidence type="ECO:0000256" key="2">
    <source>
        <dbReference type="ARBA" id="ARBA00022517"/>
    </source>
</evidence>
<dbReference type="SUPFAM" id="SSF53098">
    <property type="entry name" value="Ribonuclease H-like"/>
    <property type="match status" value="1"/>
</dbReference>
<evidence type="ECO:0000256" key="5">
    <source>
        <dbReference type="HAMAP-Rule" id="MF_00651"/>
    </source>
</evidence>
<evidence type="ECO:0000256" key="4">
    <source>
        <dbReference type="ARBA" id="ARBA00022801"/>
    </source>
</evidence>
<comment type="caution">
    <text evidence="7">The sequence shown here is derived from an EMBL/GenBank/DDBJ whole genome shotgun (WGS) entry which is preliminary data.</text>
</comment>
<gene>
    <name evidence="7" type="ORF">Y5S_02982</name>
</gene>
<dbReference type="InterPro" id="IPR037027">
    <property type="entry name" value="YqgF/RNaseH-like_dom_sf"/>
</dbReference>
<dbReference type="HAMAP" id="MF_00651">
    <property type="entry name" value="Nuclease_YqgF"/>
    <property type="match status" value="1"/>
</dbReference>
<dbReference type="Pfam" id="PF03652">
    <property type="entry name" value="RuvX"/>
    <property type="match status" value="1"/>
</dbReference>
<dbReference type="EMBL" id="ARXV01000014">
    <property type="protein sequence ID" value="KGD63775.1"/>
    <property type="molecule type" value="Genomic_DNA"/>
</dbReference>
<evidence type="ECO:0000313" key="7">
    <source>
        <dbReference type="EMBL" id="KGD63775.1"/>
    </source>
</evidence>
<dbReference type="OrthoDB" id="9796140at2"/>
<accession>A0A095UMN1</accession>
<dbReference type="PATRIC" id="fig|1177154.3.peg.3023"/>
<evidence type="ECO:0000256" key="3">
    <source>
        <dbReference type="ARBA" id="ARBA00022722"/>
    </source>
</evidence>
<proteinExistence type="inferred from homology"/>
<dbReference type="SMART" id="SM00732">
    <property type="entry name" value="YqgFc"/>
    <property type="match status" value="1"/>
</dbReference>
<sequence length="133" mass="14375">MILAFDYGTQKIGVASGNALLGTASPLKALPCKNTQPNWDDIAALLKEWEPEVLVVGLPLNMDGSESESTARAKKFAGRLKGRFGMPVWLVDERLSTREARERIGIQKADPRVDSMAAVIIAEGYLAGDAQAF</sequence>
<organism evidence="7 8">
    <name type="scientific">Alcanivorax nanhaiticus</name>
    <dbReference type="NCBI Taxonomy" id="1177154"/>
    <lineage>
        <taxon>Bacteria</taxon>
        <taxon>Pseudomonadati</taxon>
        <taxon>Pseudomonadota</taxon>
        <taxon>Gammaproteobacteria</taxon>
        <taxon>Oceanospirillales</taxon>
        <taxon>Alcanivoracaceae</taxon>
        <taxon>Alcanivorax</taxon>
    </lineage>
</organism>
<dbReference type="GO" id="GO:0000967">
    <property type="term" value="P:rRNA 5'-end processing"/>
    <property type="evidence" value="ECO:0007669"/>
    <property type="project" value="UniProtKB-UniRule"/>
</dbReference>
<name>A0A095UMN1_9GAMM</name>
<dbReference type="Proteomes" id="UP000029444">
    <property type="component" value="Unassembled WGS sequence"/>
</dbReference>
<dbReference type="InterPro" id="IPR006641">
    <property type="entry name" value="YqgF/RNaseH-like_dom"/>
</dbReference>
<reference evidence="7 8" key="1">
    <citation type="submission" date="2012-09" db="EMBL/GenBank/DDBJ databases">
        <title>Genome Sequence of alkane-degrading Bacterium Alcanivorax sp. 19-m-6.</title>
        <authorList>
            <person name="Lai Q."/>
            <person name="Shao Z."/>
        </authorList>
    </citation>
    <scope>NUCLEOTIDE SEQUENCE [LARGE SCALE GENOMIC DNA]</scope>
    <source>
        <strain evidence="7 8">19-m-6</strain>
    </source>
</reference>
<dbReference type="InterPro" id="IPR012337">
    <property type="entry name" value="RNaseH-like_sf"/>
</dbReference>
<comment type="subcellular location">
    <subcellularLocation>
        <location evidence="5">Cytoplasm</location>
    </subcellularLocation>
</comment>
<comment type="function">
    <text evidence="5">Could be a nuclease involved in processing of the 5'-end of pre-16S rRNA.</text>
</comment>
<dbReference type="Gene3D" id="3.30.420.140">
    <property type="entry name" value="YqgF/RNase H-like domain"/>
    <property type="match status" value="1"/>
</dbReference>
<dbReference type="STRING" id="1177154.Y5S_02982"/>
<dbReference type="eggNOG" id="COG0816">
    <property type="taxonomic scope" value="Bacteria"/>
</dbReference>
<evidence type="ECO:0000256" key="1">
    <source>
        <dbReference type="ARBA" id="ARBA00022490"/>
    </source>
</evidence>
<keyword evidence="4 5" id="KW-0378">Hydrolase</keyword>
<keyword evidence="7" id="KW-0255">Endonuclease</keyword>
<evidence type="ECO:0000313" key="8">
    <source>
        <dbReference type="Proteomes" id="UP000029444"/>
    </source>
</evidence>
<keyword evidence="3 5" id="KW-0540">Nuclease</keyword>
<comment type="similarity">
    <text evidence="5">Belongs to the YqgF HJR family.</text>
</comment>
<dbReference type="EC" id="3.1.-.-" evidence="5"/>
<dbReference type="CDD" id="cd16964">
    <property type="entry name" value="YqgF"/>
    <property type="match status" value="1"/>
</dbReference>
<dbReference type="GO" id="GO:0004519">
    <property type="term" value="F:endonuclease activity"/>
    <property type="evidence" value="ECO:0007669"/>
    <property type="project" value="UniProtKB-KW"/>
</dbReference>
<keyword evidence="2 5" id="KW-0690">Ribosome biogenesis</keyword>
<dbReference type="NCBIfam" id="TIGR00250">
    <property type="entry name" value="RNAse_H_YqgF"/>
    <property type="match status" value="1"/>
</dbReference>
<dbReference type="PANTHER" id="PTHR33317:SF4">
    <property type="entry name" value="POLYNUCLEOTIDYL TRANSFERASE, RIBONUCLEASE H-LIKE SUPERFAMILY PROTEIN"/>
    <property type="match status" value="1"/>
</dbReference>
<dbReference type="InterPro" id="IPR005227">
    <property type="entry name" value="YqgF"/>
</dbReference>
<evidence type="ECO:0000259" key="6">
    <source>
        <dbReference type="SMART" id="SM00732"/>
    </source>
</evidence>
<dbReference type="GO" id="GO:0005829">
    <property type="term" value="C:cytosol"/>
    <property type="evidence" value="ECO:0007669"/>
    <property type="project" value="TreeGrafter"/>
</dbReference>
<keyword evidence="1 5" id="KW-0963">Cytoplasm</keyword>
<dbReference type="AlphaFoldDB" id="A0A095UMN1"/>
<keyword evidence="8" id="KW-1185">Reference proteome</keyword>
<dbReference type="PANTHER" id="PTHR33317">
    <property type="entry name" value="POLYNUCLEOTIDYL TRANSFERASE, RIBONUCLEASE H-LIKE SUPERFAMILY PROTEIN"/>
    <property type="match status" value="1"/>
</dbReference>
<dbReference type="RefSeq" id="WP_035234111.1">
    <property type="nucleotide sequence ID" value="NZ_ARXV01000014.1"/>
</dbReference>
<dbReference type="GO" id="GO:0016788">
    <property type="term" value="F:hydrolase activity, acting on ester bonds"/>
    <property type="evidence" value="ECO:0007669"/>
    <property type="project" value="UniProtKB-UniRule"/>
</dbReference>